<dbReference type="Pfam" id="PF00970">
    <property type="entry name" value="FAD_binding_6"/>
    <property type="match status" value="1"/>
</dbReference>
<dbReference type="InterPro" id="IPR008333">
    <property type="entry name" value="Cbr1-like_FAD-bd_dom"/>
</dbReference>
<reference evidence="5" key="1">
    <citation type="submission" date="2020-02" db="EMBL/GenBank/DDBJ databases">
        <authorList>
            <person name="Meier V. D."/>
        </authorList>
    </citation>
    <scope>NUCLEOTIDE SEQUENCE</scope>
    <source>
        <strain evidence="5">AVDCRST_MAG46</strain>
    </source>
</reference>
<gene>
    <name evidence="5" type="ORF">AVDCRST_MAG46-1956</name>
</gene>
<dbReference type="PANTHER" id="PTHR47354:SF5">
    <property type="entry name" value="PROTEIN RFBI"/>
    <property type="match status" value="1"/>
</dbReference>
<dbReference type="PANTHER" id="PTHR47354">
    <property type="entry name" value="NADH OXIDOREDUCTASE HCR"/>
    <property type="match status" value="1"/>
</dbReference>
<dbReference type="SUPFAM" id="SSF52343">
    <property type="entry name" value="Ferredoxin reductase-like, C-terminal NADP-linked domain"/>
    <property type="match status" value="1"/>
</dbReference>
<sequence>MQATVLSVHDETPRMKSFRLTLPEPHLHVPGQHVSIRLVAPDGYVAKRSYSISSAPGDGTEIEILVDRLEDGEVSVHLHDALRPGDPLDVRAPLGGWFVWNGHRPGLFVGGGSGIAPLVAMLRHSRSTSTAPAHLVASVRTIADLPFRQELEGADTTVVLTREVPPGWPSTAGRLSAAVVEPLVVPDGTAYVCGSSGFAEYASQLLVSVGQPTDSIRVERYGATS</sequence>
<dbReference type="InterPro" id="IPR001709">
    <property type="entry name" value="Flavoprot_Pyr_Nucl_cyt_Rdtase"/>
</dbReference>
<organism evidence="5">
    <name type="scientific">uncultured Nocardioidaceae bacterium</name>
    <dbReference type="NCBI Taxonomy" id="253824"/>
    <lineage>
        <taxon>Bacteria</taxon>
        <taxon>Bacillati</taxon>
        <taxon>Actinomycetota</taxon>
        <taxon>Actinomycetes</taxon>
        <taxon>Propionibacteriales</taxon>
        <taxon>Nocardioidaceae</taxon>
        <taxon>environmental samples</taxon>
    </lineage>
</organism>
<keyword evidence="3" id="KW-0411">Iron-sulfur</keyword>
<dbReference type="GO" id="GO:0051537">
    <property type="term" value="F:2 iron, 2 sulfur cluster binding"/>
    <property type="evidence" value="ECO:0007669"/>
    <property type="project" value="UniProtKB-KW"/>
</dbReference>
<dbReference type="PRINTS" id="PR00410">
    <property type="entry name" value="PHEHYDRXLASE"/>
</dbReference>
<name>A0A6J4LRH2_9ACTN</name>
<evidence type="ECO:0000256" key="2">
    <source>
        <dbReference type="ARBA" id="ARBA00022714"/>
    </source>
</evidence>
<dbReference type="AlphaFoldDB" id="A0A6J4LRH2"/>
<comment type="cofactor">
    <cofactor evidence="1">
        <name>FAD</name>
        <dbReference type="ChEBI" id="CHEBI:57692"/>
    </cofactor>
</comment>
<dbReference type="InterPro" id="IPR001433">
    <property type="entry name" value="OxRdtase_FAD/NAD-bd"/>
</dbReference>
<accession>A0A6J4LRH2</accession>
<proteinExistence type="predicted"/>
<dbReference type="GO" id="GO:0016491">
    <property type="term" value="F:oxidoreductase activity"/>
    <property type="evidence" value="ECO:0007669"/>
    <property type="project" value="InterPro"/>
</dbReference>
<evidence type="ECO:0000259" key="4">
    <source>
        <dbReference type="PROSITE" id="PS51384"/>
    </source>
</evidence>
<dbReference type="EMBL" id="CADCUD010000123">
    <property type="protein sequence ID" value="CAA9340042.1"/>
    <property type="molecule type" value="Genomic_DNA"/>
</dbReference>
<dbReference type="Gene3D" id="3.40.50.80">
    <property type="entry name" value="Nucleotide-binding domain of ferredoxin-NADP reductase (FNR) module"/>
    <property type="match status" value="1"/>
</dbReference>
<evidence type="ECO:0000256" key="1">
    <source>
        <dbReference type="ARBA" id="ARBA00001974"/>
    </source>
</evidence>
<dbReference type="SUPFAM" id="SSF63380">
    <property type="entry name" value="Riboflavin synthase domain-like"/>
    <property type="match status" value="1"/>
</dbReference>
<feature type="domain" description="FAD-binding FR-type" evidence="4">
    <location>
        <begin position="1"/>
        <end position="100"/>
    </location>
</feature>
<evidence type="ECO:0000256" key="3">
    <source>
        <dbReference type="ARBA" id="ARBA00023014"/>
    </source>
</evidence>
<dbReference type="InterPro" id="IPR039261">
    <property type="entry name" value="FNR_nucleotide-bd"/>
</dbReference>
<keyword evidence="2" id="KW-0408">Iron</keyword>
<dbReference type="InterPro" id="IPR050415">
    <property type="entry name" value="MRET"/>
</dbReference>
<dbReference type="InterPro" id="IPR017927">
    <property type="entry name" value="FAD-bd_FR_type"/>
</dbReference>
<keyword evidence="2" id="KW-0001">2Fe-2S</keyword>
<dbReference type="Pfam" id="PF00175">
    <property type="entry name" value="NAD_binding_1"/>
    <property type="match status" value="1"/>
</dbReference>
<evidence type="ECO:0000313" key="5">
    <source>
        <dbReference type="EMBL" id="CAA9340042.1"/>
    </source>
</evidence>
<dbReference type="Gene3D" id="2.40.30.10">
    <property type="entry name" value="Translation factors"/>
    <property type="match status" value="1"/>
</dbReference>
<keyword evidence="2" id="KW-0479">Metal-binding</keyword>
<dbReference type="PROSITE" id="PS51384">
    <property type="entry name" value="FAD_FR"/>
    <property type="match status" value="1"/>
</dbReference>
<dbReference type="PRINTS" id="PR00371">
    <property type="entry name" value="FPNCR"/>
</dbReference>
<protein>
    <submittedName>
        <fullName evidence="5">Flavodoxin reductases (Ferredoxin-NADPH reductases) family 1</fullName>
    </submittedName>
</protein>
<dbReference type="InterPro" id="IPR017938">
    <property type="entry name" value="Riboflavin_synthase-like_b-brl"/>
</dbReference>